<dbReference type="Gene3D" id="2.20.25.10">
    <property type="match status" value="1"/>
</dbReference>
<dbReference type="InterPro" id="IPR015946">
    <property type="entry name" value="KH_dom-like_a/b"/>
</dbReference>
<dbReference type="NCBIfam" id="TIGR03561">
    <property type="entry name" value="organ_hyd_perox"/>
    <property type="match status" value="1"/>
</dbReference>
<proteinExistence type="inferred from homology"/>
<sequence>MDLVFKTTMLSQGGRNGSVQSDDGSLKLKLALPKSMGGKEDGVNPEQLFAGAFAACFEHAVRHLAKKNHTLLRGCYVEAELGLYISFDDVYRMVLTLTVHMAGPLTQSDADFLLERAREVCPMAGATKNNVTLNLKAVLDTPVAASAA</sequence>
<name>A0ABS8Y1D2_9BURK</name>
<dbReference type="PANTHER" id="PTHR33797:SF2">
    <property type="entry name" value="ORGANIC HYDROPEROXIDE RESISTANCE PROTEIN-LIKE"/>
    <property type="match status" value="1"/>
</dbReference>
<gene>
    <name evidence="2" type="ORF">LXT13_20745</name>
</gene>
<evidence type="ECO:0000313" key="2">
    <source>
        <dbReference type="EMBL" id="MCE4556831.1"/>
    </source>
</evidence>
<dbReference type="InterPro" id="IPR036102">
    <property type="entry name" value="OsmC/Ohrsf"/>
</dbReference>
<dbReference type="Gene3D" id="3.30.300.20">
    <property type="match status" value="1"/>
</dbReference>
<keyword evidence="3" id="KW-1185">Reference proteome</keyword>
<comment type="similarity">
    <text evidence="1">Belongs to the OsmC/Ohr family.</text>
</comment>
<comment type="caution">
    <text evidence="2">The sequence shown here is derived from an EMBL/GenBank/DDBJ whole genome shotgun (WGS) entry which is preliminary data.</text>
</comment>
<dbReference type="EMBL" id="JAJTWU010000008">
    <property type="protein sequence ID" value="MCE4556831.1"/>
    <property type="molecule type" value="Genomic_DNA"/>
</dbReference>
<dbReference type="InterPro" id="IPR003718">
    <property type="entry name" value="OsmC/Ohr_fam"/>
</dbReference>
<accession>A0ABS8Y1D2</accession>
<dbReference type="SUPFAM" id="SSF82784">
    <property type="entry name" value="OsmC-like"/>
    <property type="match status" value="1"/>
</dbReference>
<dbReference type="Proteomes" id="UP001200741">
    <property type="component" value="Unassembled WGS sequence"/>
</dbReference>
<dbReference type="PANTHER" id="PTHR33797">
    <property type="entry name" value="ORGANIC HYDROPEROXIDE RESISTANCE PROTEIN-LIKE"/>
    <property type="match status" value="1"/>
</dbReference>
<protein>
    <submittedName>
        <fullName evidence="2">Ohr family peroxiredoxin</fullName>
    </submittedName>
</protein>
<dbReference type="Pfam" id="PF02566">
    <property type="entry name" value="OsmC"/>
    <property type="match status" value="1"/>
</dbReference>
<organism evidence="2 3">
    <name type="scientific">Pelomonas cellulosilytica</name>
    <dbReference type="NCBI Taxonomy" id="2906762"/>
    <lineage>
        <taxon>Bacteria</taxon>
        <taxon>Pseudomonadati</taxon>
        <taxon>Pseudomonadota</taxon>
        <taxon>Betaproteobacteria</taxon>
        <taxon>Burkholderiales</taxon>
        <taxon>Sphaerotilaceae</taxon>
        <taxon>Roseateles</taxon>
    </lineage>
</organism>
<evidence type="ECO:0000313" key="3">
    <source>
        <dbReference type="Proteomes" id="UP001200741"/>
    </source>
</evidence>
<evidence type="ECO:0000256" key="1">
    <source>
        <dbReference type="ARBA" id="ARBA00007378"/>
    </source>
</evidence>
<dbReference type="InterPro" id="IPR019953">
    <property type="entry name" value="OHR"/>
</dbReference>
<reference evidence="2 3" key="1">
    <citation type="submission" date="2021-12" db="EMBL/GenBank/DDBJ databases">
        <title>Genome seq of P8.</title>
        <authorList>
            <person name="Seo T."/>
        </authorList>
    </citation>
    <scope>NUCLEOTIDE SEQUENCE [LARGE SCALE GENOMIC DNA]</scope>
    <source>
        <strain evidence="2 3">P8</strain>
    </source>
</reference>
<dbReference type="RefSeq" id="WP_233373953.1">
    <property type="nucleotide sequence ID" value="NZ_JAJTWU010000008.1"/>
</dbReference>